<organism evidence="6 7">
    <name type="scientific">Leucocoprinus leucothites</name>
    <dbReference type="NCBI Taxonomy" id="201217"/>
    <lineage>
        <taxon>Eukaryota</taxon>
        <taxon>Fungi</taxon>
        <taxon>Dikarya</taxon>
        <taxon>Basidiomycota</taxon>
        <taxon>Agaricomycotina</taxon>
        <taxon>Agaricomycetes</taxon>
        <taxon>Agaricomycetidae</taxon>
        <taxon>Agaricales</taxon>
        <taxon>Agaricineae</taxon>
        <taxon>Agaricaceae</taxon>
        <taxon>Leucocoprinus</taxon>
    </lineage>
</organism>
<feature type="domain" description="FAD-binding" evidence="5">
    <location>
        <begin position="7"/>
        <end position="361"/>
    </location>
</feature>
<dbReference type="EMBL" id="JAACJO010000002">
    <property type="protein sequence ID" value="KAF5362575.1"/>
    <property type="molecule type" value="Genomic_DNA"/>
</dbReference>
<evidence type="ECO:0000256" key="4">
    <source>
        <dbReference type="ARBA" id="ARBA00023002"/>
    </source>
</evidence>
<dbReference type="GO" id="GO:0016709">
    <property type="term" value="F:oxidoreductase activity, acting on paired donors, with incorporation or reduction of molecular oxygen, NAD(P)H as one donor, and incorporation of one atom of oxygen"/>
    <property type="evidence" value="ECO:0007669"/>
    <property type="project" value="UniProtKB-ARBA"/>
</dbReference>
<dbReference type="Gene3D" id="3.30.70.2450">
    <property type="match status" value="1"/>
</dbReference>
<gene>
    <name evidence="6" type="ORF">D9756_002493</name>
</gene>
<evidence type="ECO:0000313" key="6">
    <source>
        <dbReference type="EMBL" id="KAF5362575.1"/>
    </source>
</evidence>
<evidence type="ECO:0000256" key="2">
    <source>
        <dbReference type="ARBA" id="ARBA00022630"/>
    </source>
</evidence>
<dbReference type="OrthoDB" id="2690153at2759"/>
<dbReference type="InterPro" id="IPR050641">
    <property type="entry name" value="RIFMO-like"/>
</dbReference>
<keyword evidence="7" id="KW-1185">Reference proteome</keyword>
<protein>
    <recommendedName>
        <fullName evidence="5">FAD-binding domain-containing protein</fullName>
    </recommendedName>
</protein>
<dbReference type="PANTHER" id="PTHR43004">
    <property type="entry name" value="TRK SYSTEM POTASSIUM UPTAKE PROTEIN"/>
    <property type="match status" value="1"/>
</dbReference>
<dbReference type="Pfam" id="PF01494">
    <property type="entry name" value="FAD_binding_3"/>
    <property type="match status" value="1"/>
</dbReference>
<sequence>MATAPAAKVLIVGGGPSGLVLAISLLQNGIPVRIIEKNARPRLGQRGAGIMPRSLELFTIIGIIDKVLKRAIPVPRVRNYNTNLGPNPVREFDMHPVQEPTPSNPYLNPVMLGQDRLEKIFHSALSGLGCAVEFGTELMSFTQLDDHVEAKLCVRGMDPDSEGVEETASFEYMVGADGARGVVRKQLGLDFVGETRNIENFVVGDIKVEGLSSKYWHMWGDTTTTMVSLRGTEEPGLFNFVLAGRGINHSELANDPDQLRKIFTEHTGNREDLIFKECPWISAYTPNIRMVDQFGVDRVFIAGDSAHVHSPTGGQGMNTGIQDSFNLAWKLALVIKQLSPPSFLQTYTEERLPVVTEMLNQTTQMLKQTFKDGEEKAWDKGSGLLQLGVNYRWSSIVLDERRILEARYEADDYDPYMPDYLADEQEDDIGVNSYGSSVDGHLRAGDRAPDASNLVDRSATSLFRTTYTLFQIFGSYYHTVLIFSKLANPTPILKLFKLYPAGTVRSVIVTPRGRPVPNADVMAADVVLEDSSGYAYDAYIPGKTCGIVVVRPDGVVGAIVEDRPWLHKYFLGIFSGETKKATT</sequence>
<dbReference type="InterPro" id="IPR038220">
    <property type="entry name" value="PHOX_C_sf"/>
</dbReference>
<evidence type="ECO:0000256" key="3">
    <source>
        <dbReference type="ARBA" id="ARBA00022827"/>
    </source>
</evidence>
<evidence type="ECO:0000313" key="7">
    <source>
        <dbReference type="Proteomes" id="UP000559027"/>
    </source>
</evidence>
<dbReference type="PRINTS" id="PR00420">
    <property type="entry name" value="RNGMNOXGNASE"/>
</dbReference>
<dbReference type="InterPro" id="IPR036188">
    <property type="entry name" value="FAD/NAD-bd_sf"/>
</dbReference>
<dbReference type="Gene3D" id="3.50.50.60">
    <property type="entry name" value="FAD/NAD(P)-binding domain"/>
    <property type="match status" value="1"/>
</dbReference>
<evidence type="ECO:0000256" key="1">
    <source>
        <dbReference type="ARBA" id="ARBA00001974"/>
    </source>
</evidence>
<keyword evidence="3" id="KW-0274">FAD</keyword>
<keyword evidence="2" id="KW-0285">Flavoprotein</keyword>
<name>A0A8H5GD82_9AGAR</name>
<dbReference type="GO" id="GO:0071949">
    <property type="term" value="F:FAD binding"/>
    <property type="evidence" value="ECO:0007669"/>
    <property type="project" value="InterPro"/>
</dbReference>
<comment type="caution">
    <text evidence="6">The sequence shown here is derived from an EMBL/GenBank/DDBJ whole genome shotgun (WGS) entry which is preliminary data.</text>
</comment>
<dbReference type="Gene3D" id="3.40.30.20">
    <property type="match status" value="1"/>
</dbReference>
<dbReference type="SUPFAM" id="SSF51905">
    <property type="entry name" value="FAD/NAD(P)-binding domain"/>
    <property type="match status" value="1"/>
</dbReference>
<accession>A0A8H5GD82</accession>
<dbReference type="InterPro" id="IPR002938">
    <property type="entry name" value="FAD-bd"/>
</dbReference>
<reference evidence="6 7" key="1">
    <citation type="journal article" date="2020" name="ISME J.">
        <title>Uncovering the hidden diversity of litter-decomposition mechanisms in mushroom-forming fungi.</title>
        <authorList>
            <person name="Floudas D."/>
            <person name="Bentzer J."/>
            <person name="Ahren D."/>
            <person name="Johansson T."/>
            <person name="Persson P."/>
            <person name="Tunlid A."/>
        </authorList>
    </citation>
    <scope>NUCLEOTIDE SEQUENCE [LARGE SCALE GENOMIC DNA]</scope>
    <source>
        <strain evidence="6 7">CBS 146.42</strain>
    </source>
</reference>
<evidence type="ECO:0000259" key="5">
    <source>
        <dbReference type="Pfam" id="PF01494"/>
    </source>
</evidence>
<dbReference type="AlphaFoldDB" id="A0A8H5GD82"/>
<dbReference type="Proteomes" id="UP000559027">
    <property type="component" value="Unassembled WGS sequence"/>
</dbReference>
<proteinExistence type="predicted"/>
<keyword evidence="4" id="KW-0560">Oxidoreductase</keyword>
<comment type="cofactor">
    <cofactor evidence="1">
        <name>FAD</name>
        <dbReference type="ChEBI" id="CHEBI:57692"/>
    </cofactor>
</comment>
<dbReference type="PANTHER" id="PTHR43004:SF19">
    <property type="entry name" value="BINDING MONOOXYGENASE, PUTATIVE (JCVI)-RELATED"/>
    <property type="match status" value="1"/>
</dbReference>